<name>A0A2R4C4Q9_9BURK</name>
<gene>
    <name evidence="1" type="ORF">C9I28_01750</name>
</gene>
<dbReference type="OrthoDB" id="8742995at2"/>
<dbReference type="RefSeq" id="WP_107139926.1">
    <property type="nucleotide sequence ID" value="NZ_CP028324.1"/>
</dbReference>
<evidence type="ECO:0000313" key="2">
    <source>
        <dbReference type="Proteomes" id="UP000240505"/>
    </source>
</evidence>
<evidence type="ECO:0000313" key="1">
    <source>
        <dbReference type="EMBL" id="AVR94575.1"/>
    </source>
</evidence>
<keyword evidence="2" id="KW-1185">Reference proteome</keyword>
<organism evidence="1 2">
    <name type="scientific">Pseudoduganella armeniaca</name>
    <dbReference type="NCBI Taxonomy" id="2072590"/>
    <lineage>
        <taxon>Bacteria</taxon>
        <taxon>Pseudomonadati</taxon>
        <taxon>Pseudomonadota</taxon>
        <taxon>Betaproteobacteria</taxon>
        <taxon>Burkholderiales</taxon>
        <taxon>Oxalobacteraceae</taxon>
        <taxon>Telluria group</taxon>
        <taxon>Pseudoduganella</taxon>
    </lineage>
</organism>
<proteinExistence type="predicted"/>
<dbReference type="EMBL" id="CP028324">
    <property type="protein sequence ID" value="AVR94575.1"/>
    <property type="molecule type" value="Genomic_DNA"/>
</dbReference>
<accession>A0A2R4C4Q9</accession>
<sequence length="318" mass="35252">MKREPDLQEAIAAAPPAPYHEAWLLGQPPLRKFLDFVDDTAIDAAKIDRPALVRQWSQAALYYEELEQREANVADHPQAPAPAPAIVPLIADVMASSRFTRTFDRLPSTIEMVDLANLVVCQNHVTQNFVTDLQARLGPDPSPEALFDFCLPMGDAPAPFQIRTAGSRRYVFRSDSTDFRFHEPALLQGGQLGGHDAFGVVAGALALIVGFSSNFLNAVRDDDRGRLLLHNGYHRACALLALGIRYAPCVVQTVTSRDELDIVAKSIVANDPGYFFNAPRPPLLKDFLDPRIRTLVPVKKMSRVIEISYEVRDYFAEA</sequence>
<reference evidence="1 2" key="1">
    <citation type="submission" date="2018-03" db="EMBL/GenBank/DDBJ databases">
        <title>Massilia armeniaca sp. nov., isolated from desert soil.</title>
        <authorList>
            <person name="Huang H."/>
            <person name="Ren M."/>
        </authorList>
    </citation>
    <scope>NUCLEOTIDE SEQUENCE [LARGE SCALE GENOMIC DNA]</scope>
    <source>
        <strain evidence="1 2">ZMN-3</strain>
    </source>
</reference>
<protein>
    <submittedName>
        <fullName evidence="1">Uncharacterized protein</fullName>
    </submittedName>
</protein>
<dbReference type="KEGG" id="masz:C9I28_01750"/>
<dbReference type="AlphaFoldDB" id="A0A2R4C4Q9"/>
<dbReference type="Proteomes" id="UP000240505">
    <property type="component" value="Chromosome"/>
</dbReference>